<dbReference type="Pfam" id="PF07714">
    <property type="entry name" value="PK_Tyr_Ser-Thr"/>
    <property type="match status" value="1"/>
</dbReference>
<dbReference type="GO" id="GO:0005524">
    <property type="term" value="F:ATP binding"/>
    <property type="evidence" value="ECO:0007669"/>
    <property type="project" value="UniProtKB-KW"/>
</dbReference>
<evidence type="ECO:0000256" key="5">
    <source>
        <dbReference type="ARBA" id="ARBA00022729"/>
    </source>
</evidence>
<dbReference type="SMART" id="SM00343">
    <property type="entry name" value="ZnF_C2HC"/>
    <property type="match status" value="2"/>
</dbReference>
<dbReference type="GO" id="GO:0004674">
    <property type="term" value="F:protein serine/threonine kinase activity"/>
    <property type="evidence" value="ECO:0007669"/>
    <property type="project" value="UniProtKB-KW"/>
</dbReference>
<feature type="region of interest" description="Disordered" evidence="14">
    <location>
        <begin position="1502"/>
        <end position="1527"/>
    </location>
</feature>
<keyword evidence="8" id="KW-0418">Kinase</keyword>
<keyword evidence="12" id="KW-1015">Disulfide bond</keyword>
<organism evidence="18">
    <name type="scientific">Ananas comosus var. bracteatus</name>
    <name type="common">red pineapple</name>
    <dbReference type="NCBI Taxonomy" id="296719"/>
    <lineage>
        <taxon>Eukaryota</taxon>
        <taxon>Viridiplantae</taxon>
        <taxon>Streptophyta</taxon>
        <taxon>Embryophyta</taxon>
        <taxon>Tracheophyta</taxon>
        <taxon>Spermatophyta</taxon>
        <taxon>Magnoliopsida</taxon>
        <taxon>Liliopsida</taxon>
        <taxon>Poales</taxon>
        <taxon>Bromeliaceae</taxon>
        <taxon>Bromelioideae</taxon>
        <taxon>Ananas</taxon>
    </lineage>
</organism>
<dbReference type="InterPro" id="IPR011009">
    <property type="entry name" value="Kinase-like_dom_sf"/>
</dbReference>
<evidence type="ECO:0000256" key="2">
    <source>
        <dbReference type="ARBA" id="ARBA00022527"/>
    </source>
</evidence>
<proteinExistence type="predicted"/>
<gene>
    <name evidence="18" type="ORF">CB5_LOCUS2487</name>
</gene>
<dbReference type="InterPro" id="IPR036875">
    <property type="entry name" value="Znf_CCHC_sf"/>
</dbReference>
<evidence type="ECO:0000259" key="16">
    <source>
        <dbReference type="PROSITE" id="PS50011"/>
    </source>
</evidence>
<dbReference type="PANTHER" id="PTHR27002">
    <property type="entry name" value="RECEPTOR-LIKE SERINE/THREONINE-PROTEIN KINASE SD1-8"/>
    <property type="match status" value="1"/>
</dbReference>
<dbReference type="PROSITE" id="PS50011">
    <property type="entry name" value="PROTEIN_KINASE_DOM"/>
    <property type="match status" value="1"/>
</dbReference>
<reference evidence="18" key="1">
    <citation type="submission" date="2020-07" db="EMBL/GenBank/DDBJ databases">
        <authorList>
            <person name="Lin J."/>
        </authorList>
    </citation>
    <scope>NUCLEOTIDE SEQUENCE</scope>
</reference>
<dbReference type="InterPro" id="IPR001245">
    <property type="entry name" value="Ser-Thr/Tyr_kinase_cat_dom"/>
</dbReference>
<dbReference type="InterPro" id="IPR038408">
    <property type="entry name" value="GNK2_sf"/>
</dbReference>
<evidence type="ECO:0000259" key="17">
    <source>
        <dbReference type="PROSITE" id="PS51473"/>
    </source>
</evidence>
<sequence length="1668" mass="179912">MDTPPSSTLFPSLLLISLLCFLLLQHGGADLSLYQICGNTGNYTANSTYESNLSQLLHTLSSVASVSDGFSNASTGESLDQVFGLALCRGDVNATDCRTCLDRASSDVLQLCPYDKAAVIWYDDCLLKYSNQNFTSAFDNSEKVYMWNIQKITGERFPGYTQNTTIKNFFNQVVNTLLSDVADSAASNSNSGKLFATGELTITNGFPTIYGLAQCAPDMPGTECRQCLQAEINETLNYFDGRIGGRVLGICCNLRYEVYPFYYGRSMVSASSVAPGDLPGTPQTPSTPSTPSTRPERAKLYHPRPIFNFDTDEVIRLWKSEESSSEFSLFDFPTVANSTNNFSIESKLGEGGFGPVYKGLLSNGLEIAVKRLSAHSGQGLVEFKNEIQLIAKLQHRNLVRLLDQTRGATLDWQKRFTIVEGIAQGLLYLHKHSRLRIIHRDLKASNILLDSELNPKISDFGLARIFGSNETQANTNRVVGTYGYMSPEYASEGLFSVKSDVFSFGVLLLEIVSGKRNTGFHQYGNRLNLLGYAWEVWKEGRWFELIDPSLDGSSETYEAATAARSSAAKGTMIERGKAATAARSSAKGKAVITGLTGKGKATAARGKAANTVGPTATRPSGRGKAVITGLTGKGKATAGTSTAATGKEAAGSTENGRPWWRTVGTDESSGLSLDLERRFQELKHLKRRSHELRQHLATGVNALTYPSSSRLNARPSSKKVTWADSAGLDLAQVATFSKFDPPRAPIASVEDTSNPQDLQWTEVRYKRKGKLSYKEALLSSAPPQPLRDRSSHTPSPSHHRPPHPPHSTSPPKLDPLIFKDRCFRCLGRHHRAAACLEPIRCARCLKAGHKARACMDRLPMAVYRAMRARPSYLNVYVPMSEDFFARQNRRRNAILVDVVPPANLGHFAQDTIANGLANHFGGFPTDFLVAKFRERDFVVFLPEWVQGDSLIRRQMISLGDIRLRCYAWNPYSGARRSSPPYKVWIRMVSLPYECWSSRTAAALVAGFGRFIRADELTTRMVDLSGYRCLIAVNHLSDIPENLDVAFGDTSMFRLPAVPLAFGPSRPLGAGADASHRSYFSRRPTASTAASISAGDAVPISVCAAAVRAAAATPVDSTTSSPVAGAAAFPVGGTADTTFGGSADTTFGGAAPTSVGVAAASAAGGASVPTFVGAAAATLAGGATVTLAGGAEKGRPSPYPLRFHPLLSSLVKSDSLSDERSGLSVNLTSVLSSLYLSTLSPTLAVPYPVPCSPFASSCDPSPPARVDFRYFVNHEIWGKIWCINSTGQTFSSSGPTPCCSDSNFVSVPLSHPLGPCSEGLKQAFPSPALDSTSPGSGPDILWMGPDFSQATVTDPIRPTVEPCGPAFGSRPGPASRPRPLLGPAWAGPLVPRPSWKLWPPPLRPSWKPWSPPAAFPPSSCGPDFPHLCLAPALACLTRSAGAKVDRPAPVARAPSPAAPIRPPRARLPAWQPRPQLTPARSGPPEPRLLEAWSPFSAAFPTSTLDRSAWKPGPPPLRQSRLWPSRCPPRSRQPWGGALPGQPWGGALPKCLSPLILFLPPGVVYGLPRAHPTFLSEPDTSPPLGLLSVDFLDTLPPPDRQMQISEICDKCDFAAQPGRVRGYLTYRLTLHSVGRCAGKLDFSRVIRQDSDRRHANGPASESNRRVYCAG</sequence>
<dbReference type="InterPro" id="IPR001878">
    <property type="entry name" value="Znf_CCHC"/>
</dbReference>
<evidence type="ECO:0000256" key="12">
    <source>
        <dbReference type="ARBA" id="ARBA00023157"/>
    </source>
</evidence>
<dbReference type="FunFam" id="1.10.510.10:FF:000060">
    <property type="entry name" value="G-type lectin S-receptor-like serine/threonine-protein kinase"/>
    <property type="match status" value="1"/>
</dbReference>
<comment type="subcellular location">
    <subcellularLocation>
        <location evidence="1">Membrane</location>
        <topology evidence="1">Single-pass membrane protein</topology>
    </subcellularLocation>
</comment>
<keyword evidence="9" id="KW-0067">ATP-binding</keyword>
<dbReference type="SUPFAM" id="SSF56112">
    <property type="entry name" value="Protein kinase-like (PK-like)"/>
    <property type="match status" value="1"/>
</dbReference>
<keyword evidence="13" id="KW-0325">Glycoprotein</keyword>
<evidence type="ECO:0000256" key="8">
    <source>
        <dbReference type="ARBA" id="ARBA00022777"/>
    </source>
</evidence>
<keyword evidence="3" id="KW-0808">Transferase</keyword>
<keyword evidence="2" id="KW-0723">Serine/threonine-protein kinase</keyword>
<dbReference type="Gene3D" id="3.30.200.20">
    <property type="entry name" value="Phosphorylase Kinase, domain 1"/>
    <property type="match status" value="1"/>
</dbReference>
<dbReference type="InterPro" id="IPR002902">
    <property type="entry name" value="GNK2"/>
</dbReference>
<feature type="compositionally biased region" description="Low complexity" evidence="14">
    <location>
        <begin position="628"/>
        <end position="654"/>
    </location>
</feature>
<feature type="domain" description="Protein kinase" evidence="16">
    <location>
        <begin position="342"/>
        <end position="573"/>
    </location>
</feature>
<dbReference type="SMART" id="SM00220">
    <property type="entry name" value="S_TKc"/>
    <property type="match status" value="1"/>
</dbReference>
<dbReference type="Pfam" id="PF01657">
    <property type="entry name" value="Stress-antifung"/>
    <property type="match status" value="2"/>
</dbReference>
<dbReference type="Gene3D" id="3.30.430.20">
    <property type="entry name" value="Gnk2 domain, C-X8-C-X2-C motif"/>
    <property type="match status" value="2"/>
</dbReference>
<evidence type="ECO:0000256" key="4">
    <source>
        <dbReference type="ARBA" id="ARBA00022692"/>
    </source>
</evidence>
<protein>
    <recommendedName>
        <fullName evidence="19">Cysteine-rich receptor-like protein kinase 25</fullName>
    </recommendedName>
</protein>
<feature type="domain" description="Gnk2-homologous" evidence="17">
    <location>
        <begin position="152"/>
        <end position="261"/>
    </location>
</feature>
<evidence type="ECO:0000256" key="3">
    <source>
        <dbReference type="ARBA" id="ARBA00022679"/>
    </source>
</evidence>
<keyword evidence="10" id="KW-1133">Transmembrane helix</keyword>
<feature type="domain" description="Gnk2-homologous" evidence="17">
    <location>
        <begin position="31"/>
        <end position="134"/>
    </location>
</feature>
<feature type="region of interest" description="Disordered" evidence="14">
    <location>
        <begin position="777"/>
        <end position="813"/>
    </location>
</feature>
<keyword evidence="5 15" id="KW-0732">Signal</keyword>
<evidence type="ECO:0000256" key="15">
    <source>
        <dbReference type="SAM" id="SignalP"/>
    </source>
</evidence>
<dbReference type="Pfam" id="PF00069">
    <property type="entry name" value="Pkinase"/>
    <property type="match status" value="1"/>
</dbReference>
<evidence type="ECO:0008006" key="19">
    <source>
        <dbReference type="Google" id="ProtNLM"/>
    </source>
</evidence>
<dbReference type="Gene3D" id="1.10.510.10">
    <property type="entry name" value="Transferase(Phosphotransferase) domain 1"/>
    <property type="match status" value="1"/>
</dbReference>
<feature type="chain" id="PRO_5028143074" description="Cysteine-rich receptor-like protein kinase 25" evidence="15">
    <location>
        <begin position="30"/>
        <end position="1668"/>
    </location>
</feature>
<keyword evidence="7" id="KW-0547">Nucleotide-binding</keyword>
<feature type="region of interest" description="Disordered" evidence="14">
    <location>
        <begin position="605"/>
        <end position="667"/>
    </location>
</feature>
<dbReference type="EMBL" id="LR862139">
    <property type="protein sequence ID" value="CAD1819276.1"/>
    <property type="molecule type" value="Genomic_DNA"/>
</dbReference>
<feature type="signal peptide" evidence="15">
    <location>
        <begin position="1"/>
        <end position="29"/>
    </location>
</feature>
<feature type="region of interest" description="Disordered" evidence="14">
    <location>
        <begin position="1445"/>
        <end position="1484"/>
    </location>
</feature>
<evidence type="ECO:0000256" key="10">
    <source>
        <dbReference type="ARBA" id="ARBA00022989"/>
    </source>
</evidence>
<dbReference type="FunFam" id="3.30.430.20:FF:000002">
    <property type="entry name" value="Cysteine-rich receptor-like protein kinase 10"/>
    <property type="match status" value="1"/>
</dbReference>
<name>A0A6V7NLX4_ANACO</name>
<dbReference type="PROSITE" id="PS00108">
    <property type="entry name" value="PROTEIN_KINASE_ST"/>
    <property type="match status" value="1"/>
</dbReference>
<evidence type="ECO:0000256" key="7">
    <source>
        <dbReference type="ARBA" id="ARBA00022741"/>
    </source>
</evidence>
<dbReference type="InterPro" id="IPR000719">
    <property type="entry name" value="Prot_kinase_dom"/>
</dbReference>
<keyword evidence="4" id="KW-0812">Transmembrane</keyword>
<dbReference type="GO" id="GO:0008270">
    <property type="term" value="F:zinc ion binding"/>
    <property type="evidence" value="ECO:0007669"/>
    <property type="project" value="InterPro"/>
</dbReference>
<evidence type="ECO:0000256" key="14">
    <source>
        <dbReference type="SAM" id="MobiDB-lite"/>
    </source>
</evidence>
<evidence type="ECO:0000256" key="11">
    <source>
        <dbReference type="ARBA" id="ARBA00023136"/>
    </source>
</evidence>
<accession>A0A6V7NLX4</accession>
<evidence type="ECO:0000256" key="1">
    <source>
        <dbReference type="ARBA" id="ARBA00004167"/>
    </source>
</evidence>
<evidence type="ECO:0000256" key="9">
    <source>
        <dbReference type="ARBA" id="ARBA00022840"/>
    </source>
</evidence>
<dbReference type="InterPro" id="IPR008271">
    <property type="entry name" value="Ser/Thr_kinase_AS"/>
</dbReference>
<evidence type="ECO:0000256" key="6">
    <source>
        <dbReference type="ARBA" id="ARBA00022737"/>
    </source>
</evidence>
<dbReference type="GO" id="GO:0003676">
    <property type="term" value="F:nucleic acid binding"/>
    <property type="evidence" value="ECO:0007669"/>
    <property type="project" value="InterPro"/>
</dbReference>
<evidence type="ECO:0000313" key="18">
    <source>
        <dbReference type="EMBL" id="CAD1819276.1"/>
    </source>
</evidence>
<dbReference type="SUPFAM" id="SSF57756">
    <property type="entry name" value="Retrovirus zinc finger-like domains"/>
    <property type="match status" value="1"/>
</dbReference>
<feature type="compositionally biased region" description="Low complexity" evidence="14">
    <location>
        <begin position="279"/>
        <end position="293"/>
    </location>
</feature>
<dbReference type="PROSITE" id="PS51473">
    <property type="entry name" value="GNK2"/>
    <property type="match status" value="2"/>
</dbReference>
<dbReference type="FunFam" id="3.30.430.20:FF:000003">
    <property type="entry name" value="Cysteine-rich RLK (RECEPTOR-like protein kinase) 10"/>
    <property type="match status" value="1"/>
</dbReference>
<evidence type="ECO:0000256" key="13">
    <source>
        <dbReference type="ARBA" id="ARBA00023180"/>
    </source>
</evidence>
<keyword evidence="11" id="KW-0472">Membrane</keyword>
<dbReference type="CDD" id="cd23509">
    <property type="entry name" value="Gnk2-like"/>
    <property type="match status" value="2"/>
</dbReference>
<keyword evidence="6" id="KW-0677">Repeat</keyword>
<feature type="region of interest" description="Disordered" evidence="14">
    <location>
        <begin position="273"/>
        <end position="297"/>
    </location>
</feature>
<dbReference type="PANTHER" id="PTHR27002:SF926">
    <property type="entry name" value="OS07G0535800 PROTEIN"/>
    <property type="match status" value="1"/>
</dbReference>
<dbReference type="GO" id="GO:0005886">
    <property type="term" value="C:plasma membrane"/>
    <property type="evidence" value="ECO:0007669"/>
    <property type="project" value="TreeGrafter"/>
</dbReference>